<keyword evidence="5" id="KW-1185">Reference proteome</keyword>
<organism evidence="4 5">
    <name type="scientific">Paracidovorax wautersii</name>
    <dbReference type="NCBI Taxonomy" id="1177982"/>
    <lineage>
        <taxon>Bacteria</taxon>
        <taxon>Pseudomonadati</taxon>
        <taxon>Pseudomonadota</taxon>
        <taxon>Betaproteobacteria</taxon>
        <taxon>Burkholderiales</taxon>
        <taxon>Comamonadaceae</taxon>
        <taxon>Paracidovorax</taxon>
    </lineage>
</organism>
<keyword evidence="2 4" id="KW-0328">Glycosyltransferase</keyword>
<evidence type="ECO:0000256" key="2">
    <source>
        <dbReference type="ARBA" id="ARBA00022676"/>
    </source>
</evidence>
<dbReference type="PANTHER" id="PTHR43179:SF12">
    <property type="entry name" value="GALACTOFURANOSYLTRANSFERASE GLFT2"/>
    <property type="match status" value="1"/>
</dbReference>
<dbReference type="PANTHER" id="PTHR43179">
    <property type="entry name" value="RHAMNOSYLTRANSFERASE WBBL"/>
    <property type="match status" value="1"/>
</dbReference>
<evidence type="ECO:0000313" key="4">
    <source>
        <dbReference type="EMBL" id="MDR6212828.1"/>
    </source>
</evidence>
<dbReference type="Proteomes" id="UP001267710">
    <property type="component" value="Unassembled WGS sequence"/>
</dbReference>
<comment type="caution">
    <text evidence="4">The sequence shown here is derived from an EMBL/GenBank/DDBJ whole genome shotgun (WGS) entry which is preliminary data.</text>
</comment>
<proteinExistence type="inferred from homology"/>
<evidence type="ECO:0000256" key="3">
    <source>
        <dbReference type="ARBA" id="ARBA00022679"/>
    </source>
</evidence>
<gene>
    <name evidence="4" type="ORF">QE399_000517</name>
</gene>
<dbReference type="Pfam" id="PF13641">
    <property type="entry name" value="Glyco_tranf_2_3"/>
    <property type="match status" value="1"/>
</dbReference>
<name>A0ABU1I8J9_9BURK</name>
<reference evidence="4 5" key="1">
    <citation type="submission" date="2023-08" db="EMBL/GenBank/DDBJ databases">
        <title>Functional and genomic diversity of the sorghum phyllosphere microbiome.</title>
        <authorList>
            <person name="Shade A."/>
        </authorList>
    </citation>
    <scope>NUCLEOTIDE SEQUENCE [LARGE SCALE GENOMIC DNA]</scope>
    <source>
        <strain evidence="4 5">SORGH_AS_0335</strain>
    </source>
</reference>
<protein>
    <submittedName>
        <fullName evidence="4">N-acetylglucosaminyl-diphospho-decaprenol L-rhamnosyltransferase</fullName>
        <ecNumber evidence="4">2.4.1.289</ecNumber>
    </submittedName>
</protein>
<keyword evidence="3 4" id="KW-0808">Transferase</keyword>
<dbReference type="SUPFAM" id="SSF53448">
    <property type="entry name" value="Nucleotide-diphospho-sugar transferases"/>
    <property type="match status" value="1"/>
</dbReference>
<evidence type="ECO:0000313" key="5">
    <source>
        <dbReference type="Proteomes" id="UP001267710"/>
    </source>
</evidence>
<sequence length="257" mass="29394">MTSKQASKQSVTISIVSHAQQAMVLPLLEQLDRHCQGVVANVVLTINVAEENLVSTRKWKIPLTLLTNARPLGFGANHNTAFELCKTPWFLVLNPDIRLRDDVLSHLISSAPEDAALVAPRIQEPSHVAPTPHRGLLTPIEIWKRRHPSHQPPLLPAWIPGMFMLFRSEAYRQINGFDPRFFMYGEDFDICARLRLAGWQLRTDEGTTVLHEAQRDSHRKFRPLYWHLSSLAKIWLSPTFWRYRALLLRASKSTATI</sequence>
<dbReference type="RefSeq" id="WP_309825844.1">
    <property type="nucleotide sequence ID" value="NZ_JAVIZX010000001.1"/>
</dbReference>
<dbReference type="EC" id="2.4.1.289" evidence="4"/>
<dbReference type="Gene3D" id="3.90.550.10">
    <property type="entry name" value="Spore Coat Polysaccharide Biosynthesis Protein SpsA, Chain A"/>
    <property type="match status" value="1"/>
</dbReference>
<comment type="similarity">
    <text evidence="1">Belongs to the glycosyltransferase 2 family.</text>
</comment>
<dbReference type="EMBL" id="JAVIZX010000001">
    <property type="protein sequence ID" value="MDR6212828.1"/>
    <property type="molecule type" value="Genomic_DNA"/>
</dbReference>
<accession>A0ABU1I8J9</accession>
<evidence type="ECO:0000256" key="1">
    <source>
        <dbReference type="ARBA" id="ARBA00006739"/>
    </source>
</evidence>
<dbReference type="InterPro" id="IPR029044">
    <property type="entry name" value="Nucleotide-diphossugar_trans"/>
</dbReference>
<dbReference type="GO" id="GO:0102096">
    <property type="term" value="F:decaprenyl-N-acetyl-alpha-D-glucosaminyl-pyrophosphate:dTDP-alpha-L-rhamnose rhamnosyltransferase activity"/>
    <property type="evidence" value="ECO:0007669"/>
    <property type="project" value="UniProtKB-EC"/>
</dbReference>